<dbReference type="PANTHER" id="PTHR43767:SF1">
    <property type="entry name" value="NONRIBOSOMAL PEPTIDE SYNTHASE PES1 (EUROFUNG)-RELATED"/>
    <property type="match status" value="1"/>
</dbReference>
<dbReference type="InterPro" id="IPR045851">
    <property type="entry name" value="AMP-bd_C_sf"/>
</dbReference>
<dbReference type="EC" id="6.2.1.3" evidence="5"/>
<evidence type="ECO:0000259" key="4">
    <source>
        <dbReference type="Pfam" id="PF13193"/>
    </source>
</evidence>
<dbReference type="InterPro" id="IPR039375">
    <property type="entry name" value="NodN-like"/>
</dbReference>
<protein>
    <submittedName>
        <fullName evidence="5">Long-chain-fatty-acid--CoA ligase</fullName>
        <ecNumber evidence="5">6.2.1.3</ecNumber>
    </submittedName>
</protein>
<dbReference type="InterPro" id="IPR029069">
    <property type="entry name" value="HotDog_dom_sf"/>
</dbReference>
<dbReference type="PROSITE" id="PS00455">
    <property type="entry name" value="AMP_BINDING"/>
    <property type="match status" value="1"/>
</dbReference>
<dbReference type="RefSeq" id="WP_380639817.1">
    <property type="nucleotide sequence ID" value="NZ_JBHSQO010000036.1"/>
</dbReference>
<sequence length="666" mass="70924">MRDQGIGSWPARRARGTPDRVAVVHEDREWTYRQLHDRVLRLAHALRRLGVRRGHRVAYLGPNHPAFLETFFAAGALGAVFVPLNARLAPPEAVHVLTDSGSTVLVHAPEQADLVDAVRDEVRDLCVVALAGPAPGGFGYDDLLGGGPPEPLDEAVLLDDPCLIMYTSGTTGRPKGAVLTHGNITWNTVNVLIDMDLASDEVTLVVAPLFHAAGLNMACLPALIKGGTAILVPRFDPDEALRTIERRRVTHVFGVPTMFRAMAASPRWVDADLSSLRLVHCGGAPVPRALIRAYLERGLSFGQGYGMTETSPGALCLSREMGTAKAGSAGVPHFFTDVRVVRPDRTEAEPGEKGEIVVSGPNVMRGYWRRPEETALVLTPDGWFRSGDVATSDPDGYVTVVDRVKDVIISGGENVYPAEVENLLHEHPDIAGCGVIGVPDPEWGEVGRAVVVPRPGTSPSEAQVLGFLRGKLAGYKIPRSVVFAAELPHSAAGKLLKELVRARYGADRPSTGGSGVGLTAEGLDGLTTLAGTELGHTAWHEVTQGSVDLFADATGDHQWIHVDVRRAASGPFGGTIAHGHLTLSLVLPLFGELLTINGVRMSVNYGLNKVRFPAPVPVGARIRLRGAVGSVAEIEGGVEMVVDFTVELDGGDKPACVAQAVLRHYA</sequence>
<organism evidence="5 6">
    <name type="scientific">Saccharothrix lopnurensis</name>
    <dbReference type="NCBI Taxonomy" id="1670621"/>
    <lineage>
        <taxon>Bacteria</taxon>
        <taxon>Bacillati</taxon>
        <taxon>Actinomycetota</taxon>
        <taxon>Actinomycetes</taxon>
        <taxon>Pseudonocardiales</taxon>
        <taxon>Pseudonocardiaceae</taxon>
        <taxon>Saccharothrix</taxon>
    </lineage>
</organism>
<accession>A0ABW1PDV4</accession>
<dbReference type="InterPro" id="IPR000873">
    <property type="entry name" value="AMP-dep_synth/lig_dom"/>
</dbReference>
<dbReference type="CDD" id="cd03450">
    <property type="entry name" value="NodN"/>
    <property type="match status" value="1"/>
</dbReference>
<dbReference type="InterPro" id="IPR020845">
    <property type="entry name" value="AMP-binding_CS"/>
</dbReference>
<dbReference type="InterPro" id="IPR025110">
    <property type="entry name" value="AMP-bd_C"/>
</dbReference>
<dbReference type="SUPFAM" id="SSF56801">
    <property type="entry name" value="Acetyl-CoA synthetase-like"/>
    <property type="match status" value="1"/>
</dbReference>
<dbReference type="Pfam" id="PF13193">
    <property type="entry name" value="AMP-binding_C"/>
    <property type="match status" value="1"/>
</dbReference>
<evidence type="ECO:0000313" key="6">
    <source>
        <dbReference type="Proteomes" id="UP001596220"/>
    </source>
</evidence>
<dbReference type="Proteomes" id="UP001596220">
    <property type="component" value="Unassembled WGS sequence"/>
</dbReference>
<dbReference type="InterPro" id="IPR042099">
    <property type="entry name" value="ANL_N_sf"/>
</dbReference>
<proteinExistence type="inferred from homology"/>
<name>A0ABW1PDV4_9PSEU</name>
<dbReference type="Gene3D" id="3.10.129.10">
    <property type="entry name" value="Hotdog Thioesterase"/>
    <property type="match status" value="1"/>
</dbReference>
<feature type="domain" description="MaoC-like" evidence="3">
    <location>
        <begin position="530"/>
        <end position="642"/>
    </location>
</feature>
<dbReference type="EMBL" id="JBHSQO010000036">
    <property type="protein sequence ID" value="MFC6093032.1"/>
    <property type="molecule type" value="Genomic_DNA"/>
</dbReference>
<dbReference type="InterPro" id="IPR002539">
    <property type="entry name" value="MaoC-like_dom"/>
</dbReference>
<dbReference type="Gene3D" id="3.40.50.12780">
    <property type="entry name" value="N-terminal domain of ligase-like"/>
    <property type="match status" value="1"/>
</dbReference>
<dbReference type="GO" id="GO:0004467">
    <property type="term" value="F:long-chain fatty acid-CoA ligase activity"/>
    <property type="evidence" value="ECO:0007669"/>
    <property type="project" value="UniProtKB-EC"/>
</dbReference>
<dbReference type="Pfam" id="PF00501">
    <property type="entry name" value="AMP-binding"/>
    <property type="match status" value="1"/>
</dbReference>
<dbReference type="Pfam" id="PF01575">
    <property type="entry name" value="MaoC_dehydratas"/>
    <property type="match status" value="1"/>
</dbReference>
<evidence type="ECO:0000256" key="1">
    <source>
        <dbReference type="ARBA" id="ARBA00005254"/>
    </source>
</evidence>
<dbReference type="InterPro" id="IPR050237">
    <property type="entry name" value="ATP-dep_AMP-bd_enzyme"/>
</dbReference>
<keyword evidence="5" id="KW-0436">Ligase</keyword>
<feature type="domain" description="AMP-binding enzyme C-terminal" evidence="4">
    <location>
        <begin position="419"/>
        <end position="494"/>
    </location>
</feature>
<dbReference type="CDD" id="cd17631">
    <property type="entry name" value="FACL_FadD13-like"/>
    <property type="match status" value="1"/>
</dbReference>
<gene>
    <name evidence="5" type="ORF">ACFP3R_27500</name>
</gene>
<keyword evidence="6" id="KW-1185">Reference proteome</keyword>
<dbReference type="PANTHER" id="PTHR43767">
    <property type="entry name" value="LONG-CHAIN-FATTY-ACID--COA LIGASE"/>
    <property type="match status" value="1"/>
</dbReference>
<dbReference type="Gene3D" id="3.30.300.30">
    <property type="match status" value="1"/>
</dbReference>
<evidence type="ECO:0000259" key="3">
    <source>
        <dbReference type="Pfam" id="PF01575"/>
    </source>
</evidence>
<reference evidence="6" key="1">
    <citation type="journal article" date="2019" name="Int. J. Syst. Evol. Microbiol.">
        <title>The Global Catalogue of Microorganisms (GCM) 10K type strain sequencing project: providing services to taxonomists for standard genome sequencing and annotation.</title>
        <authorList>
            <consortium name="The Broad Institute Genomics Platform"/>
            <consortium name="The Broad Institute Genome Sequencing Center for Infectious Disease"/>
            <person name="Wu L."/>
            <person name="Ma J."/>
        </authorList>
    </citation>
    <scope>NUCLEOTIDE SEQUENCE [LARGE SCALE GENOMIC DNA]</scope>
    <source>
        <strain evidence="6">CGMCC 4.7246</strain>
    </source>
</reference>
<dbReference type="SUPFAM" id="SSF54637">
    <property type="entry name" value="Thioesterase/thiol ester dehydrase-isomerase"/>
    <property type="match status" value="1"/>
</dbReference>
<evidence type="ECO:0000313" key="5">
    <source>
        <dbReference type="EMBL" id="MFC6093032.1"/>
    </source>
</evidence>
<comment type="caution">
    <text evidence="5">The sequence shown here is derived from an EMBL/GenBank/DDBJ whole genome shotgun (WGS) entry which is preliminary data.</text>
</comment>
<comment type="similarity">
    <text evidence="1">Belongs to the enoyl-CoA hydratase/isomerase family.</text>
</comment>
<evidence type="ECO:0000259" key="2">
    <source>
        <dbReference type="Pfam" id="PF00501"/>
    </source>
</evidence>
<feature type="domain" description="AMP-dependent synthetase/ligase" evidence="2">
    <location>
        <begin position="12"/>
        <end position="368"/>
    </location>
</feature>
<dbReference type="NCBIfam" id="NF004837">
    <property type="entry name" value="PRK06187.1"/>
    <property type="match status" value="1"/>
</dbReference>